<proteinExistence type="predicted"/>
<evidence type="ECO:0000313" key="4">
    <source>
        <dbReference type="Proteomes" id="UP000327468"/>
    </source>
</evidence>
<dbReference type="AlphaFoldDB" id="A0A5N5PK64"/>
<comment type="caution">
    <text evidence="3">The sequence shown here is derived from an EMBL/GenBank/DDBJ whole genome shotgun (WGS) entry which is preliminary data.</text>
</comment>
<accession>A0A5N5PK64</accession>
<keyword evidence="4" id="KW-1185">Reference proteome</keyword>
<evidence type="ECO:0000256" key="1">
    <source>
        <dbReference type="SAM" id="Coils"/>
    </source>
</evidence>
<name>A0A5N5PK64_PANHP</name>
<dbReference type="Proteomes" id="UP000327468">
    <property type="component" value="Chromosome 4"/>
</dbReference>
<dbReference type="Pfam" id="PF25600">
    <property type="entry name" value="TRIM_CC"/>
    <property type="match status" value="1"/>
</dbReference>
<evidence type="ECO:0000313" key="3">
    <source>
        <dbReference type="EMBL" id="KAB5579297.1"/>
    </source>
</evidence>
<feature type="coiled-coil region" evidence="1">
    <location>
        <begin position="66"/>
        <end position="120"/>
    </location>
</feature>
<organism evidence="3 4">
    <name type="scientific">Pangasianodon hypophthalmus</name>
    <name type="common">Striped catfish</name>
    <name type="synonym">Helicophagus hypophthalmus</name>
    <dbReference type="NCBI Taxonomy" id="310915"/>
    <lineage>
        <taxon>Eukaryota</taxon>
        <taxon>Metazoa</taxon>
        <taxon>Chordata</taxon>
        <taxon>Craniata</taxon>
        <taxon>Vertebrata</taxon>
        <taxon>Euteleostomi</taxon>
        <taxon>Actinopterygii</taxon>
        <taxon>Neopterygii</taxon>
        <taxon>Teleostei</taxon>
        <taxon>Ostariophysi</taxon>
        <taxon>Siluriformes</taxon>
        <taxon>Pangasiidae</taxon>
        <taxon>Pangasianodon</taxon>
    </lineage>
</organism>
<gene>
    <name evidence="3" type="ORF">PHYPO_G00193490</name>
</gene>
<dbReference type="EMBL" id="VFJC01000005">
    <property type="protein sequence ID" value="KAB5579297.1"/>
    <property type="molecule type" value="Genomic_DNA"/>
</dbReference>
<keyword evidence="1" id="KW-0175">Coiled coil</keyword>
<protein>
    <recommendedName>
        <fullName evidence="2">TRIM8/14/16/25/29/45/65 coiled-coil region domain-containing protein</fullName>
    </recommendedName>
</protein>
<dbReference type="InterPro" id="IPR058030">
    <property type="entry name" value="TRIM8/14/16/25/29/45/65_CC"/>
</dbReference>
<reference evidence="3 4" key="1">
    <citation type="submission" date="2019-06" db="EMBL/GenBank/DDBJ databases">
        <title>A chromosome-scale genome assembly of the striped catfish, Pangasianodon hypophthalmus.</title>
        <authorList>
            <person name="Wen M."/>
            <person name="Zahm M."/>
            <person name="Roques C."/>
            <person name="Cabau C."/>
            <person name="Klopp C."/>
            <person name="Donnadieu C."/>
            <person name="Jouanno E."/>
            <person name="Avarre J.-C."/>
            <person name="Campet M."/>
            <person name="Ha T.T.T."/>
            <person name="Dugue R."/>
            <person name="Lampietro C."/>
            <person name="Louis A."/>
            <person name="Herpin A."/>
            <person name="Echchiki A."/>
            <person name="Berthelot C."/>
            <person name="Parey E."/>
            <person name="Roest-Crollius H."/>
            <person name="Braasch I."/>
            <person name="Postlethwait J."/>
            <person name="Bobe J."/>
            <person name="Montfort J."/>
            <person name="Bouchez O."/>
            <person name="Begum T."/>
            <person name="Schartl M."/>
            <person name="Guiguen Y."/>
        </authorList>
    </citation>
    <scope>NUCLEOTIDE SEQUENCE [LARGE SCALE GENOMIC DNA]</scope>
    <source>
        <strain evidence="3 4">Indonesia</strain>
        <tissue evidence="3">Blood</tissue>
    </source>
</reference>
<feature type="domain" description="TRIM8/14/16/25/29/45/65 coiled-coil region" evidence="2">
    <location>
        <begin position="33"/>
        <end position="125"/>
    </location>
</feature>
<evidence type="ECO:0000259" key="2">
    <source>
        <dbReference type="Pfam" id="PF25600"/>
    </source>
</evidence>
<sequence>MVNQLNSPIQETFHISTFFLLSHRFLLCRCLQKERCSTACVCLGHSVERSQAELLKMNEMGQHSAEHKAEGMIRELELELTELRKRSAEMGKLAQRDDYISRLKSLKDSHANQREELRKLPEICLSAITDLSPLKVQPNKEMQEYAAM</sequence>